<protein>
    <submittedName>
        <fullName evidence="2">(diamondback moth) hypothetical protein</fullName>
    </submittedName>
</protein>
<gene>
    <name evidence="2" type="ORF">PLXY2_LOCUS14342</name>
</gene>
<feature type="transmembrane region" description="Helical" evidence="1">
    <location>
        <begin position="198"/>
        <end position="219"/>
    </location>
</feature>
<dbReference type="InterPro" id="IPR049076">
    <property type="entry name" value="ACCA"/>
</dbReference>
<dbReference type="PANTHER" id="PTHR45728">
    <property type="entry name" value="ACETYL-COA CARBOXYLASE, ISOFORM A"/>
    <property type="match status" value="1"/>
</dbReference>
<dbReference type="PANTHER" id="PTHR45728:SF3">
    <property type="entry name" value="ACETYL-COA CARBOXYLASE"/>
    <property type="match status" value="1"/>
</dbReference>
<dbReference type="GO" id="GO:0003989">
    <property type="term" value="F:acetyl-CoA carboxylase activity"/>
    <property type="evidence" value="ECO:0007669"/>
    <property type="project" value="InterPro"/>
</dbReference>
<proteinExistence type="predicted"/>
<keyword evidence="1" id="KW-1133">Transmembrane helix</keyword>
<evidence type="ECO:0000256" key="1">
    <source>
        <dbReference type="SAM" id="Phobius"/>
    </source>
</evidence>
<keyword evidence="3" id="KW-1185">Reference proteome</keyword>
<evidence type="ECO:0000313" key="2">
    <source>
        <dbReference type="EMBL" id="CAG9136070.1"/>
    </source>
</evidence>
<keyword evidence="1" id="KW-0472">Membrane</keyword>
<comment type="caution">
    <text evidence="2">The sequence shown here is derived from an EMBL/GenBank/DDBJ whole genome shotgun (WGS) entry which is preliminary data.</text>
</comment>
<sequence>MSETYNILVYGESPWGASCVDLDTPAQRPSPWGHVIAARITSENPDEVDNILHTQKHKLHKETYNILVYGESPWGASCVDLDTPAQRPSPWGHVIAARITSENPDEGNSDMKKNHNNCGVYYLSKMALAQQETYNILVYGESPWGASCVDLDTPAQRPSPWGHVIAARITSENPDEDYLGGEKLYEKRGKCVHRASGYMCRVCCTAWEALVAICAAYVVDLRLMGSPL</sequence>
<accession>A0A8S4G6F6</accession>
<dbReference type="EMBL" id="CAJHNJ030000124">
    <property type="protein sequence ID" value="CAG9136070.1"/>
    <property type="molecule type" value="Genomic_DNA"/>
</dbReference>
<reference evidence="2" key="1">
    <citation type="submission" date="2020-11" db="EMBL/GenBank/DDBJ databases">
        <authorList>
            <person name="Whiteford S."/>
        </authorList>
    </citation>
    <scope>NUCLEOTIDE SEQUENCE</scope>
</reference>
<keyword evidence="1" id="KW-0812">Transmembrane</keyword>
<dbReference type="GO" id="GO:0005739">
    <property type="term" value="C:mitochondrion"/>
    <property type="evidence" value="ECO:0007669"/>
    <property type="project" value="TreeGrafter"/>
</dbReference>
<name>A0A8S4G6F6_PLUXY</name>
<evidence type="ECO:0000313" key="3">
    <source>
        <dbReference type="Proteomes" id="UP000653454"/>
    </source>
</evidence>
<organism evidence="2 3">
    <name type="scientific">Plutella xylostella</name>
    <name type="common">Diamondback moth</name>
    <name type="synonym">Plutella maculipennis</name>
    <dbReference type="NCBI Taxonomy" id="51655"/>
    <lineage>
        <taxon>Eukaryota</taxon>
        <taxon>Metazoa</taxon>
        <taxon>Ecdysozoa</taxon>
        <taxon>Arthropoda</taxon>
        <taxon>Hexapoda</taxon>
        <taxon>Insecta</taxon>
        <taxon>Pterygota</taxon>
        <taxon>Neoptera</taxon>
        <taxon>Endopterygota</taxon>
        <taxon>Lepidoptera</taxon>
        <taxon>Glossata</taxon>
        <taxon>Ditrysia</taxon>
        <taxon>Yponomeutoidea</taxon>
        <taxon>Plutellidae</taxon>
        <taxon>Plutella</taxon>
    </lineage>
</organism>
<dbReference type="AlphaFoldDB" id="A0A8S4G6F6"/>
<dbReference type="Proteomes" id="UP000653454">
    <property type="component" value="Unassembled WGS sequence"/>
</dbReference>
<dbReference type="GO" id="GO:0006633">
    <property type="term" value="P:fatty acid biosynthetic process"/>
    <property type="evidence" value="ECO:0007669"/>
    <property type="project" value="TreeGrafter"/>
</dbReference>